<accession>A0AAN5I7S1</accession>
<keyword evidence="9" id="KW-0175">Coiled coil</keyword>
<dbReference type="InterPro" id="IPR048320">
    <property type="entry name" value="COG3_N"/>
</dbReference>
<dbReference type="AlphaFoldDB" id="A0AAN5I7S1"/>
<evidence type="ECO:0000256" key="7">
    <source>
        <dbReference type="ARBA" id="ARBA00023136"/>
    </source>
</evidence>
<comment type="subcellular location">
    <subcellularLocation>
        <location evidence="1">Golgi apparatus membrane</location>
        <topology evidence="1">Peripheral membrane protein</topology>
    </subcellularLocation>
</comment>
<evidence type="ECO:0000256" key="9">
    <source>
        <dbReference type="SAM" id="Coils"/>
    </source>
</evidence>
<keyword evidence="4" id="KW-0813">Transport</keyword>
<evidence type="ECO:0000256" key="5">
    <source>
        <dbReference type="ARBA" id="ARBA00022927"/>
    </source>
</evidence>
<evidence type="ECO:0000256" key="2">
    <source>
        <dbReference type="ARBA" id="ARBA00009936"/>
    </source>
</evidence>
<feature type="region of interest" description="Disordered" evidence="10">
    <location>
        <begin position="517"/>
        <end position="550"/>
    </location>
</feature>
<comment type="similarity">
    <text evidence="2">Belongs to the COG3 family.</text>
</comment>
<sequence length="632" mass="70425">MDLESLIRDSNLLLKDANLFGLPSEMAEEGDNGLGPSTLSTDGGEHILAETWAHLMKEAWSDESRVVERSSDCVETVALRANITRLRSMQKRMNECEEKMRELCSGYGSVTSRTSSLHDACERALKNQTHLASMAEQIKANLYYFKQANLIFKKLSSGTKLSVTGQSFTSILASIDEFLHLLRSHREWKEADLYIDKYEQCLSRAMTCIRASVLNEIEAATMDVSRRREELGGGEGRKEGQISDEETLTLLYGVFSSRAQSVKAAISVAESRFSGVPEFEAMLSECMQVYFSTRQQLINPVLEATLAQLVETQGDSSCTLTRSSSSFLLRVIDDEFRLYRQFFSSEERGEMGGGMDTPEGMSIISSRTHPLPPTPSSPSSFFWSATSSFDQFVEGLSRLLYNILRPMVIHNPHLETLTELCAILKVEMVDQRCGLMSWMMEGEGMESRVGISNGRRTFDPRGAFVRVIGELVGDIVERIVYRAEMYAQSDIASYRPSPGDLAYPEKLEMMKSIEEGQKKKTSVCEEEEGEKAEGGEGEGERGRKTSSAPTPSAVDLHCLWYPTVRRSVMVLAKLFKYMDMGVFQSIARDILIACCLSLDTAATAHCCHPEEGGMVSLSRLRSLRDQASADPP</sequence>
<keyword evidence="14" id="KW-1185">Reference proteome</keyword>
<evidence type="ECO:0000256" key="8">
    <source>
        <dbReference type="ARBA" id="ARBA00031339"/>
    </source>
</evidence>
<comment type="caution">
    <text evidence="13">The sequence shown here is derived from an EMBL/GenBank/DDBJ whole genome shotgun (WGS) entry which is preliminary data.</text>
</comment>
<keyword evidence="6" id="KW-0333">Golgi apparatus</keyword>
<evidence type="ECO:0000256" key="1">
    <source>
        <dbReference type="ARBA" id="ARBA00004395"/>
    </source>
</evidence>
<name>A0AAN5I7S1_9BILA</name>
<evidence type="ECO:0000313" key="13">
    <source>
        <dbReference type="EMBL" id="GMR53461.1"/>
    </source>
</evidence>
<dbReference type="PANTHER" id="PTHR13302">
    <property type="entry name" value="CONSERVED OLIGOMERIC GOLGI COMPLEX COMPONENT 3"/>
    <property type="match status" value="1"/>
</dbReference>
<evidence type="ECO:0000256" key="3">
    <source>
        <dbReference type="ARBA" id="ARBA00020976"/>
    </source>
</evidence>
<evidence type="ECO:0000259" key="12">
    <source>
        <dbReference type="Pfam" id="PF20671"/>
    </source>
</evidence>
<dbReference type="GO" id="GO:0005801">
    <property type="term" value="C:cis-Golgi network"/>
    <property type="evidence" value="ECO:0007669"/>
    <property type="project" value="InterPro"/>
</dbReference>
<dbReference type="GO" id="GO:0007030">
    <property type="term" value="P:Golgi organization"/>
    <property type="evidence" value="ECO:0007669"/>
    <property type="project" value="TreeGrafter"/>
</dbReference>
<protein>
    <recommendedName>
        <fullName evidence="3">Conserved oligomeric Golgi complex subunit 3</fullName>
    </recommendedName>
    <alternativeName>
        <fullName evidence="8">Component of oligomeric Golgi complex 3</fullName>
    </alternativeName>
</protein>
<feature type="compositionally biased region" description="Basic and acidic residues" evidence="10">
    <location>
        <begin position="531"/>
        <end position="543"/>
    </location>
</feature>
<dbReference type="GO" id="GO:0017119">
    <property type="term" value="C:Golgi transport complex"/>
    <property type="evidence" value="ECO:0007669"/>
    <property type="project" value="TreeGrafter"/>
</dbReference>
<gene>
    <name evidence="13" type="ORF">PMAYCL1PPCAC_23656</name>
</gene>
<reference evidence="14" key="1">
    <citation type="submission" date="2022-10" db="EMBL/GenBank/DDBJ databases">
        <title>Genome assembly of Pristionchus species.</title>
        <authorList>
            <person name="Yoshida K."/>
            <person name="Sommer R.J."/>
        </authorList>
    </citation>
    <scope>NUCLEOTIDE SEQUENCE [LARGE SCALE GENOMIC DNA]</scope>
    <source>
        <strain evidence="14">RS5460</strain>
    </source>
</reference>
<dbReference type="Proteomes" id="UP001328107">
    <property type="component" value="Unassembled WGS sequence"/>
</dbReference>
<organism evidence="13 14">
    <name type="scientific">Pristionchus mayeri</name>
    <dbReference type="NCBI Taxonomy" id="1317129"/>
    <lineage>
        <taxon>Eukaryota</taxon>
        <taxon>Metazoa</taxon>
        <taxon>Ecdysozoa</taxon>
        <taxon>Nematoda</taxon>
        <taxon>Chromadorea</taxon>
        <taxon>Rhabditida</taxon>
        <taxon>Rhabditina</taxon>
        <taxon>Diplogasteromorpha</taxon>
        <taxon>Diplogasteroidea</taxon>
        <taxon>Neodiplogasteridae</taxon>
        <taxon>Pristionchus</taxon>
    </lineage>
</organism>
<dbReference type="Pfam" id="PF20671">
    <property type="entry name" value="COG3_C"/>
    <property type="match status" value="1"/>
</dbReference>
<feature type="coiled-coil region" evidence="9">
    <location>
        <begin position="79"/>
        <end position="106"/>
    </location>
</feature>
<evidence type="ECO:0000256" key="10">
    <source>
        <dbReference type="SAM" id="MobiDB-lite"/>
    </source>
</evidence>
<proteinExistence type="inferred from homology"/>
<feature type="domain" description="Conserved oligomeric Golgi complex subunit 3 C-terminal" evidence="12">
    <location>
        <begin position="249"/>
        <end position="604"/>
    </location>
</feature>
<dbReference type="PANTHER" id="PTHR13302:SF8">
    <property type="entry name" value="CONSERVED OLIGOMERIC GOLGI COMPLEX SUBUNIT 3"/>
    <property type="match status" value="1"/>
</dbReference>
<evidence type="ECO:0000313" key="14">
    <source>
        <dbReference type="Proteomes" id="UP001328107"/>
    </source>
</evidence>
<dbReference type="GO" id="GO:0006891">
    <property type="term" value="P:intra-Golgi vesicle-mediated transport"/>
    <property type="evidence" value="ECO:0007669"/>
    <property type="project" value="TreeGrafter"/>
</dbReference>
<evidence type="ECO:0000256" key="4">
    <source>
        <dbReference type="ARBA" id="ARBA00022448"/>
    </source>
</evidence>
<keyword evidence="7" id="KW-0472">Membrane</keyword>
<evidence type="ECO:0000259" key="11">
    <source>
        <dbReference type="Pfam" id="PF04136"/>
    </source>
</evidence>
<feature type="domain" description="Conserved oligomeric Golgi complex subunit 3 N-terminal" evidence="11">
    <location>
        <begin position="79"/>
        <end position="218"/>
    </location>
</feature>
<dbReference type="GO" id="GO:0000139">
    <property type="term" value="C:Golgi membrane"/>
    <property type="evidence" value="ECO:0007669"/>
    <property type="project" value="UniProtKB-SubCell"/>
</dbReference>
<evidence type="ECO:0000256" key="6">
    <source>
        <dbReference type="ARBA" id="ARBA00023034"/>
    </source>
</evidence>
<dbReference type="EMBL" id="BTRK01000005">
    <property type="protein sequence ID" value="GMR53461.1"/>
    <property type="molecule type" value="Genomic_DNA"/>
</dbReference>
<keyword evidence="5" id="KW-0653">Protein transport</keyword>
<dbReference type="InterPro" id="IPR048685">
    <property type="entry name" value="COG3_C"/>
</dbReference>
<dbReference type="InterPro" id="IPR007265">
    <property type="entry name" value="COG_su3"/>
</dbReference>
<dbReference type="GO" id="GO:0006886">
    <property type="term" value="P:intracellular protein transport"/>
    <property type="evidence" value="ECO:0007669"/>
    <property type="project" value="InterPro"/>
</dbReference>
<dbReference type="Pfam" id="PF04136">
    <property type="entry name" value="COG3_N"/>
    <property type="match status" value="1"/>
</dbReference>